<evidence type="ECO:0008006" key="3">
    <source>
        <dbReference type="Google" id="ProtNLM"/>
    </source>
</evidence>
<protein>
    <recommendedName>
        <fullName evidence="3">Spore coat protein</fullName>
    </recommendedName>
</protein>
<comment type="caution">
    <text evidence="1">The sequence shown here is derived from an EMBL/GenBank/DDBJ whole genome shotgun (WGS) entry which is preliminary data.</text>
</comment>
<sequence length="112" mass="13299">MSQNLWNPYNFRNADAEVTFTQETNLVPEQWQFPLENTQYPAYYEVPMPQQFPYPRNFRAQTQNGDEIEYELRFFPGPIIRPPFYGPFPGPYGPFPVIRPLPLVPPVPPFFW</sequence>
<dbReference type="RefSeq" id="WP_201635147.1">
    <property type="nucleotide sequence ID" value="NZ_JAEQNB010000003.1"/>
</dbReference>
<name>A0ABS1JAI1_9BACL</name>
<evidence type="ECO:0000313" key="2">
    <source>
        <dbReference type="Proteomes" id="UP000602284"/>
    </source>
</evidence>
<proteinExistence type="predicted"/>
<organism evidence="1 2">
    <name type="scientific">Tumebacillus amylolyticus</name>
    <dbReference type="NCBI Taxonomy" id="2801339"/>
    <lineage>
        <taxon>Bacteria</taxon>
        <taxon>Bacillati</taxon>
        <taxon>Bacillota</taxon>
        <taxon>Bacilli</taxon>
        <taxon>Bacillales</taxon>
        <taxon>Alicyclobacillaceae</taxon>
        <taxon>Tumebacillus</taxon>
    </lineage>
</organism>
<dbReference type="Proteomes" id="UP000602284">
    <property type="component" value="Unassembled WGS sequence"/>
</dbReference>
<evidence type="ECO:0000313" key="1">
    <source>
        <dbReference type="EMBL" id="MBL0387294.1"/>
    </source>
</evidence>
<gene>
    <name evidence="1" type="ORF">JJB07_11590</name>
</gene>
<keyword evidence="2" id="KW-1185">Reference proteome</keyword>
<dbReference type="EMBL" id="JAEQNB010000003">
    <property type="protein sequence ID" value="MBL0387294.1"/>
    <property type="molecule type" value="Genomic_DNA"/>
</dbReference>
<accession>A0ABS1JAI1</accession>
<reference evidence="1 2" key="1">
    <citation type="submission" date="2021-01" db="EMBL/GenBank/DDBJ databases">
        <title>Tumebacillus sp. strain ITR2 16S ribosomal RNA gene Genome sequencing and assembly.</title>
        <authorList>
            <person name="Kang M."/>
        </authorList>
    </citation>
    <scope>NUCLEOTIDE SEQUENCE [LARGE SCALE GENOMIC DNA]</scope>
    <source>
        <strain evidence="1 2">ITR2</strain>
    </source>
</reference>